<proteinExistence type="predicted"/>
<dbReference type="SUPFAM" id="SSF56601">
    <property type="entry name" value="beta-lactamase/transpeptidase-like"/>
    <property type="match status" value="1"/>
</dbReference>
<evidence type="ECO:0000313" key="4">
    <source>
        <dbReference type="Proteomes" id="UP000297853"/>
    </source>
</evidence>
<dbReference type="Proteomes" id="UP000297853">
    <property type="component" value="Unassembled WGS sequence"/>
</dbReference>
<gene>
    <name evidence="3" type="ORF">E3T28_03560</name>
</gene>
<reference evidence="3 4" key="1">
    <citation type="submission" date="2019-03" db="EMBL/GenBank/DDBJ databases">
        <title>Genomics of glacier-inhabiting Cryobacterium strains.</title>
        <authorList>
            <person name="Liu Q."/>
            <person name="Xin Y.-H."/>
        </authorList>
    </citation>
    <scope>NUCLEOTIDE SEQUENCE [LARGE SCALE GENOMIC DNA]</scope>
    <source>
        <strain evidence="3 4">TMT1-23-1</strain>
    </source>
</reference>
<dbReference type="Pfam" id="PF00144">
    <property type="entry name" value="Beta-lactamase"/>
    <property type="match status" value="1"/>
</dbReference>
<dbReference type="PANTHER" id="PTHR46825">
    <property type="entry name" value="D-ALANYL-D-ALANINE-CARBOXYPEPTIDASE/ENDOPEPTIDASE AMPH"/>
    <property type="match status" value="1"/>
</dbReference>
<accession>A0ABY2JEB4</accession>
<dbReference type="PANTHER" id="PTHR46825:SF7">
    <property type="entry name" value="D-ALANYL-D-ALANINE CARBOXYPEPTIDASE"/>
    <property type="match status" value="1"/>
</dbReference>
<evidence type="ECO:0000256" key="1">
    <source>
        <dbReference type="SAM" id="MobiDB-lite"/>
    </source>
</evidence>
<protein>
    <submittedName>
        <fullName evidence="3">Class A beta-lactamase-related serine hydrolase</fullName>
    </submittedName>
</protein>
<name>A0ABY2JEB4_9MICO</name>
<feature type="compositionally biased region" description="Pro residues" evidence="1">
    <location>
        <begin position="15"/>
        <end position="25"/>
    </location>
</feature>
<feature type="compositionally biased region" description="Polar residues" evidence="1">
    <location>
        <begin position="1"/>
        <end position="11"/>
    </location>
</feature>
<dbReference type="Gene3D" id="3.40.710.10">
    <property type="entry name" value="DD-peptidase/beta-lactamase superfamily"/>
    <property type="match status" value="1"/>
</dbReference>
<sequence>MKVSQGSQGNQAPTDPAPTSPPPLHARPRHHRVPALVLGATLVLTACTAATDASPHARGQAAAPFSAAVAARLEAVLAEATTLSGSTGAIAGVWAPWAGTWVVSPGNVSTTSPGALTPEMPFRIGTNTTALTCTVLLRLVDEERVRLDDPVSDYLPRVVGLDGITLAQLCRNTSGLADHTALLAPRIVANPTRRWSAREIIASGTGAPRVALPGGTWSPSDTGVVLLGLALQQATGRDWPWLYRHYVFEPLGMTNTGLPSPGELAVPGPSPRGYATSLDPAGAARCGSVIDVTELSPSVGGVAAGAVSNLEDVKIWVQALASGTLLSEESTDAQWAPVLPGAGAPSWQQHGLGVEQFGPLRGQSGEIPGFISAAMADPVSGLTVVVAFNNSTAGRGFAEVVARRLAAVAGAAPTAGAVPAPRPDLPWTEAQVAAEMRAAAVCESTRLEQPATAG</sequence>
<comment type="caution">
    <text evidence="3">The sequence shown here is derived from an EMBL/GenBank/DDBJ whole genome shotgun (WGS) entry which is preliminary data.</text>
</comment>
<dbReference type="InterPro" id="IPR012338">
    <property type="entry name" value="Beta-lactam/transpept-like"/>
</dbReference>
<dbReference type="InterPro" id="IPR050491">
    <property type="entry name" value="AmpC-like"/>
</dbReference>
<keyword evidence="3" id="KW-0378">Hydrolase</keyword>
<dbReference type="GO" id="GO:0016787">
    <property type="term" value="F:hydrolase activity"/>
    <property type="evidence" value="ECO:0007669"/>
    <property type="project" value="UniProtKB-KW"/>
</dbReference>
<dbReference type="InterPro" id="IPR001466">
    <property type="entry name" value="Beta-lactam-related"/>
</dbReference>
<organism evidence="3 4">
    <name type="scientific">Cryobacterium sinapicolor</name>
    <dbReference type="NCBI Taxonomy" id="1259236"/>
    <lineage>
        <taxon>Bacteria</taxon>
        <taxon>Bacillati</taxon>
        <taxon>Actinomycetota</taxon>
        <taxon>Actinomycetes</taxon>
        <taxon>Micrococcales</taxon>
        <taxon>Microbacteriaceae</taxon>
        <taxon>Cryobacterium</taxon>
    </lineage>
</organism>
<evidence type="ECO:0000259" key="2">
    <source>
        <dbReference type="Pfam" id="PF00144"/>
    </source>
</evidence>
<feature type="region of interest" description="Disordered" evidence="1">
    <location>
        <begin position="1"/>
        <end position="28"/>
    </location>
</feature>
<keyword evidence="4" id="KW-1185">Reference proteome</keyword>
<feature type="domain" description="Beta-lactamase-related" evidence="2">
    <location>
        <begin position="112"/>
        <end position="396"/>
    </location>
</feature>
<evidence type="ECO:0000313" key="3">
    <source>
        <dbReference type="EMBL" id="TFD03905.1"/>
    </source>
</evidence>
<dbReference type="EMBL" id="SOGQ01000015">
    <property type="protein sequence ID" value="TFD03905.1"/>
    <property type="molecule type" value="Genomic_DNA"/>
</dbReference>